<dbReference type="InterPro" id="IPR036770">
    <property type="entry name" value="Ankyrin_rpt-contain_sf"/>
</dbReference>
<dbReference type="PANTHER" id="PTHR48051">
    <property type="match status" value="1"/>
</dbReference>
<keyword evidence="3" id="KW-0040">ANK repeat</keyword>
<dbReference type="EMBL" id="CCKQ01007922">
    <property type="protein sequence ID" value="CDW79358.1"/>
    <property type="molecule type" value="Genomic_DNA"/>
</dbReference>
<dbReference type="AlphaFoldDB" id="A0A078AEM3"/>
<dbReference type="Pfam" id="PF23598">
    <property type="entry name" value="LRR_14"/>
    <property type="match status" value="1"/>
</dbReference>
<proteinExistence type="predicted"/>
<dbReference type="GO" id="GO:0005737">
    <property type="term" value="C:cytoplasm"/>
    <property type="evidence" value="ECO:0007669"/>
    <property type="project" value="TreeGrafter"/>
</dbReference>
<dbReference type="OrthoDB" id="310270at2759"/>
<accession>A0A078AEM3</accession>
<dbReference type="InterPro" id="IPR032675">
    <property type="entry name" value="LRR_dom_sf"/>
</dbReference>
<dbReference type="Gene3D" id="1.25.40.20">
    <property type="entry name" value="Ankyrin repeat-containing domain"/>
    <property type="match status" value="2"/>
</dbReference>
<protein>
    <submittedName>
        <fullName evidence="6">Leucine rich repeat family protein</fullName>
    </submittedName>
</protein>
<feature type="region of interest" description="Disordered" evidence="4">
    <location>
        <begin position="1168"/>
        <end position="1188"/>
    </location>
</feature>
<dbReference type="InParanoid" id="A0A078AEM3"/>
<evidence type="ECO:0000313" key="7">
    <source>
        <dbReference type="Proteomes" id="UP000039865"/>
    </source>
</evidence>
<dbReference type="SMART" id="SM00369">
    <property type="entry name" value="LRR_TYP"/>
    <property type="match status" value="4"/>
</dbReference>
<dbReference type="Proteomes" id="UP000039865">
    <property type="component" value="Unassembled WGS sequence"/>
</dbReference>
<dbReference type="PROSITE" id="PS50088">
    <property type="entry name" value="ANK_REPEAT"/>
    <property type="match status" value="1"/>
</dbReference>
<gene>
    <name evidence="6" type="primary">Contig7798.g8319</name>
    <name evidence="6" type="ORF">STYLEM_8345</name>
</gene>
<keyword evidence="7" id="KW-1185">Reference proteome</keyword>
<evidence type="ECO:0000259" key="5">
    <source>
        <dbReference type="Pfam" id="PF23598"/>
    </source>
</evidence>
<dbReference type="InterPro" id="IPR055414">
    <property type="entry name" value="LRR_R13L4/SHOC2-like"/>
</dbReference>
<evidence type="ECO:0000256" key="2">
    <source>
        <dbReference type="ARBA" id="ARBA00022737"/>
    </source>
</evidence>
<dbReference type="InterPro" id="IPR001611">
    <property type="entry name" value="Leu-rich_rpt"/>
</dbReference>
<dbReference type="SMART" id="SM00248">
    <property type="entry name" value="ANK"/>
    <property type="match status" value="6"/>
</dbReference>
<keyword evidence="1" id="KW-0433">Leucine-rich repeat</keyword>
<dbReference type="Pfam" id="PF12796">
    <property type="entry name" value="Ank_2"/>
    <property type="match status" value="2"/>
</dbReference>
<organism evidence="6 7">
    <name type="scientific">Stylonychia lemnae</name>
    <name type="common">Ciliate</name>
    <dbReference type="NCBI Taxonomy" id="5949"/>
    <lineage>
        <taxon>Eukaryota</taxon>
        <taxon>Sar</taxon>
        <taxon>Alveolata</taxon>
        <taxon>Ciliophora</taxon>
        <taxon>Intramacronucleata</taxon>
        <taxon>Spirotrichea</taxon>
        <taxon>Stichotrichia</taxon>
        <taxon>Sporadotrichida</taxon>
        <taxon>Oxytrichidae</taxon>
        <taxon>Stylonychinae</taxon>
        <taxon>Stylonychia</taxon>
    </lineage>
</organism>
<reference evidence="6 7" key="1">
    <citation type="submission" date="2014-06" db="EMBL/GenBank/DDBJ databases">
        <authorList>
            <person name="Swart Estienne"/>
        </authorList>
    </citation>
    <scope>NUCLEOTIDE SEQUENCE [LARGE SCALE GENOMIC DNA]</scope>
    <source>
        <strain evidence="6 7">130c</strain>
    </source>
</reference>
<evidence type="ECO:0000256" key="4">
    <source>
        <dbReference type="SAM" id="MobiDB-lite"/>
    </source>
</evidence>
<feature type="compositionally biased region" description="Polar residues" evidence="4">
    <location>
        <begin position="1175"/>
        <end position="1188"/>
    </location>
</feature>
<dbReference type="SUPFAM" id="SSF52058">
    <property type="entry name" value="L domain-like"/>
    <property type="match status" value="1"/>
</dbReference>
<dbReference type="InterPro" id="IPR050216">
    <property type="entry name" value="LRR_domain-containing"/>
</dbReference>
<dbReference type="PROSITE" id="PS51450">
    <property type="entry name" value="LRR"/>
    <property type="match status" value="2"/>
</dbReference>
<feature type="domain" description="Disease resistance R13L4/SHOC-2-like LRR" evidence="5">
    <location>
        <begin position="174"/>
        <end position="271"/>
    </location>
</feature>
<dbReference type="PROSITE" id="PS50297">
    <property type="entry name" value="ANK_REP_REGION"/>
    <property type="match status" value="1"/>
</dbReference>
<sequence length="1188" mass="137502">MKKYKLIQEHKKSVDERDVLSDNELLIGSIESCTLLSTQKNLEMLNITMNTVVMNNPHYEIRKDHLDKILKKTNIEILNASDTITFNQSFAQEPAIHNVYRKETNNLMVNKLESEFSLDDIKDQTECNLQDKNLQQVPWQLYKNDINLANLISLNFSDNQISDIHQSLFILKPHIQILQLTNNKISYLPITIGNLVALNELYLGLNQLQSLPVQIENCKQLKHLVLDNNKFEVFPSQISKLTQLQVLSIKNNKISKIQPGILSELTQLNTLILSNNKLKELPSEFHLLKQLLVFDIEWLSYSYPPFPQAVTRSLQQKAIISENLENLSRSCNEKNQSISFEKFIDAFSSEKRYFQPMDNLNRSKIHIAILNDQPHILEAFLAGDCDCLNDYDKDHFTPLGLAIELGKLDYAQRLLKHEKIDVNTRAGQYGSVLFLAISKMNSQLVEKIIEKGGDVSYQDPYVEDYPVNFLMKYITKNQSAVKEILEILVQHGADFNAVNNQQWTPLEIAVKRASYDAMVCLFEASKQSMENESINIDHQGGPERCTALHLAASGSYYRIVNFLIDQGADLFVYNLNGKTPYSNITNNFLMIKILKKAEVLYCRKKFSSKNQIQETMLTNHLILQKYSQRKTRSATFNSIISNSSSVEPMSLYAFENNMISLAQQIQMINRNSRERTVSESGTTFQGQRYGITSKIFKVDFRRNVSIEIIGNRQHSQSVQDDDSPAQKSIRENTKHVRLSPIKKLSKRNFSPEAPNFEIKTIKTPRFKNQELSSPIASKLFKDYKSVQQISHREIKQNIFFIADELVICNNEEKKPIYLKFLALIDYQNLKHLKTFMKVFMNCHINLDIYIIERLLDATFVFHNQDNINFQQQIKSFLEQLQTKFKKREEVLEYIEEIIIQTKQPRFQTKPFVKEPDTKILLNPAKSLLGHQNKHKEKNPFLKKSDNIANDHSYRNHILRAANLMKSRKDFQPGINIAKQPESKQKMSITQSFKDSIIIQNNIQKHQLKVTIDDVETQSFSFNIQKDVQKQTFTSYGASRQIFMSPKATKNPNIYLQDTKDEGSTPRLKVINNQTTRIKHFDHSQQRSRQVSTKVQKISLHDHNAAEDDLEIKPEELENIAKAQNKHSTAKKTNKISFEETLKLRYQKFEPKKNGSATKWNIYSLRKVIDSPQPPSSNRKISSMSKRKL</sequence>
<feature type="repeat" description="ANK" evidence="3">
    <location>
        <begin position="543"/>
        <end position="575"/>
    </location>
</feature>
<evidence type="ECO:0000313" key="6">
    <source>
        <dbReference type="EMBL" id="CDW79358.1"/>
    </source>
</evidence>
<dbReference type="SUPFAM" id="SSF48403">
    <property type="entry name" value="Ankyrin repeat"/>
    <property type="match status" value="1"/>
</dbReference>
<evidence type="ECO:0000256" key="3">
    <source>
        <dbReference type="PROSITE-ProRule" id="PRU00023"/>
    </source>
</evidence>
<dbReference type="InterPro" id="IPR003591">
    <property type="entry name" value="Leu-rich_rpt_typical-subtyp"/>
</dbReference>
<dbReference type="PANTHER" id="PTHR48051:SF1">
    <property type="entry name" value="RAS SUPPRESSOR PROTEIN 1"/>
    <property type="match status" value="1"/>
</dbReference>
<dbReference type="Gene3D" id="3.80.10.10">
    <property type="entry name" value="Ribonuclease Inhibitor"/>
    <property type="match status" value="2"/>
</dbReference>
<name>A0A078AEM3_STYLE</name>
<evidence type="ECO:0000256" key="1">
    <source>
        <dbReference type="ARBA" id="ARBA00022614"/>
    </source>
</evidence>
<dbReference type="InterPro" id="IPR002110">
    <property type="entry name" value="Ankyrin_rpt"/>
</dbReference>
<keyword evidence="2" id="KW-0677">Repeat</keyword>